<name>A0A0E9WCI2_ANGAN</name>
<feature type="transmembrane region" description="Helical" evidence="1">
    <location>
        <begin position="16"/>
        <end position="35"/>
    </location>
</feature>
<reference evidence="2" key="1">
    <citation type="submission" date="2014-11" db="EMBL/GenBank/DDBJ databases">
        <authorList>
            <person name="Amaro Gonzalez C."/>
        </authorList>
    </citation>
    <scope>NUCLEOTIDE SEQUENCE</scope>
</reference>
<keyword evidence="1" id="KW-0472">Membrane</keyword>
<keyword evidence="1" id="KW-0812">Transmembrane</keyword>
<accession>A0A0E9WCI2</accession>
<proteinExistence type="predicted"/>
<keyword evidence="1" id="KW-1133">Transmembrane helix</keyword>
<sequence length="36" mass="4355">MYSFKVSLNGQCNVELHSHSLFSDYILLYFFFLFFP</sequence>
<evidence type="ECO:0000256" key="1">
    <source>
        <dbReference type="SAM" id="Phobius"/>
    </source>
</evidence>
<organism evidence="2">
    <name type="scientific">Anguilla anguilla</name>
    <name type="common">European freshwater eel</name>
    <name type="synonym">Muraena anguilla</name>
    <dbReference type="NCBI Taxonomy" id="7936"/>
    <lineage>
        <taxon>Eukaryota</taxon>
        <taxon>Metazoa</taxon>
        <taxon>Chordata</taxon>
        <taxon>Craniata</taxon>
        <taxon>Vertebrata</taxon>
        <taxon>Euteleostomi</taxon>
        <taxon>Actinopterygii</taxon>
        <taxon>Neopterygii</taxon>
        <taxon>Teleostei</taxon>
        <taxon>Anguilliformes</taxon>
        <taxon>Anguillidae</taxon>
        <taxon>Anguilla</taxon>
    </lineage>
</organism>
<evidence type="ECO:0000313" key="2">
    <source>
        <dbReference type="EMBL" id="JAH87250.1"/>
    </source>
</evidence>
<reference evidence="2" key="2">
    <citation type="journal article" date="2015" name="Fish Shellfish Immunol.">
        <title>Early steps in the European eel (Anguilla anguilla)-Vibrio vulnificus interaction in the gills: Role of the RtxA13 toxin.</title>
        <authorList>
            <person name="Callol A."/>
            <person name="Pajuelo D."/>
            <person name="Ebbesson L."/>
            <person name="Teles M."/>
            <person name="MacKenzie S."/>
            <person name="Amaro C."/>
        </authorList>
    </citation>
    <scope>NUCLEOTIDE SEQUENCE</scope>
</reference>
<dbReference type="AlphaFoldDB" id="A0A0E9WCI2"/>
<dbReference type="EMBL" id="GBXM01021327">
    <property type="protein sequence ID" value="JAH87250.1"/>
    <property type="molecule type" value="Transcribed_RNA"/>
</dbReference>
<protein>
    <submittedName>
        <fullName evidence="2">Uncharacterized protein</fullName>
    </submittedName>
</protein>